<dbReference type="GO" id="GO:1990904">
    <property type="term" value="C:ribonucleoprotein complex"/>
    <property type="evidence" value="ECO:0007669"/>
    <property type="project" value="UniProtKB-KW"/>
</dbReference>
<proteinExistence type="inferred from homology"/>
<evidence type="ECO:0000256" key="4">
    <source>
        <dbReference type="SAM" id="MobiDB-lite"/>
    </source>
</evidence>
<evidence type="ECO:0000256" key="3">
    <source>
        <dbReference type="ARBA" id="ARBA00023274"/>
    </source>
</evidence>
<name>A0A915LJS4_MELJA</name>
<feature type="region of interest" description="Disordered" evidence="4">
    <location>
        <begin position="113"/>
        <end position="137"/>
    </location>
</feature>
<accession>A0A915LJS4</accession>
<dbReference type="InterPro" id="IPR001971">
    <property type="entry name" value="Ribosomal_uS11"/>
</dbReference>
<keyword evidence="3" id="KW-0687">Ribonucleoprotein</keyword>
<dbReference type="AlphaFoldDB" id="A0A915LJS4"/>
<evidence type="ECO:0000313" key="5">
    <source>
        <dbReference type="Proteomes" id="UP000887561"/>
    </source>
</evidence>
<comment type="similarity">
    <text evidence="1">Belongs to the universal ribosomal protein uS11 family.</text>
</comment>
<organism evidence="5 6">
    <name type="scientific">Meloidogyne javanica</name>
    <name type="common">Root-knot nematode worm</name>
    <dbReference type="NCBI Taxonomy" id="6303"/>
    <lineage>
        <taxon>Eukaryota</taxon>
        <taxon>Metazoa</taxon>
        <taxon>Ecdysozoa</taxon>
        <taxon>Nematoda</taxon>
        <taxon>Chromadorea</taxon>
        <taxon>Rhabditida</taxon>
        <taxon>Tylenchina</taxon>
        <taxon>Tylenchomorpha</taxon>
        <taxon>Tylenchoidea</taxon>
        <taxon>Meloidogynidae</taxon>
        <taxon>Meloidogyninae</taxon>
        <taxon>Meloidogyne</taxon>
        <taxon>Meloidogyne incognita group</taxon>
    </lineage>
</organism>
<dbReference type="SUPFAM" id="SSF53137">
    <property type="entry name" value="Translational machinery components"/>
    <property type="match status" value="1"/>
</dbReference>
<feature type="compositionally biased region" description="Pro residues" evidence="4">
    <location>
        <begin position="37"/>
        <end position="46"/>
    </location>
</feature>
<dbReference type="GO" id="GO:0006412">
    <property type="term" value="P:translation"/>
    <property type="evidence" value="ECO:0007669"/>
    <property type="project" value="InterPro"/>
</dbReference>
<dbReference type="Gene3D" id="3.30.420.80">
    <property type="entry name" value="Ribosomal protein S11"/>
    <property type="match status" value="1"/>
</dbReference>
<dbReference type="WBParaSite" id="scaffold12865_cov308.g16560">
    <property type="protein sequence ID" value="scaffold12865_cov308.g16560"/>
    <property type="gene ID" value="scaffold12865_cov308.g16560"/>
</dbReference>
<sequence>MYRRKRKRLQSQQEINPGVVLDEPGWIYFNRLNPNESPSPAPSLPPPKKKGKIVDDSSLPTPLETDPQPPENSKSILVPVKIEKATTTDKEQLILSYSKDEQQIKSNFQHNVEECNNNSKSPSSSLLEPLQKHQQQPENINSDVLNKVYSTVQQSPLDNLADAAIASFNHSSSSKNNNDLLIEQQPRHISYIPCEDSNTNNDEFTCFGRFIAVTLRKIAAHSALDALEARKAIGDQYFSSNVARPLCRYAHLNGTPGIYNTVPNWKPGPGWRPQSPQGPYLDGWAMGKERAVVTLGPQVREGLSLVYLSILSIDFKVRMSGVAHIFASFNDTFLHVTDLSGREAIVKITGGMHAALCPLPRAEVKIGRIDDVTPIPTDTTRRNGGRCGCRL</sequence>
<dbReference type="InterPro" id="IPR036967">
    <property type="entry name" value="Ribosomal_uS11_sf"/>
</dbReference>
<dbReference type="PANTHER" id="PTHR11759">
    <property type="entry name" value="40S RIBOSOMAL PROTEIN S14/30S RIBOSOMAL PROTEIN S11"/>
    <property type="match status" value="1"/>
</dbReference>
<keyword evidence="2" id="KW-0689">Ribosomal protein</keyword>
<evidence type="ECO:0000256" key="1">
    <source>
        <dbReference type="ARBA" id="ARBA00006194"/>
    </source>
</evidence>
<dbReference type="Pfam" id="PF00411">
    <property type="entry name" value="Ribosomal_S11"/>
    <property type="match status" value="1"/>
</dbReference>
<evidence type="ECO:0000313" key="6">
    <source>
        <dbReference type="WBParaSite" id="scaffold12865_cov308.g16560"/>
    </source>
</evidence>
<dbReference type="GO" id="GO:0003735">
    <property type="term" value="F:structural constituent of ribosome"/>
    <property type="evidence" value="ECO:0007669"/>
    <property type="project" value="InterPro"/>
</dbReference>
<dbReference type="GO" id="GO:0005840">
    <property type="term" value="C:ribosome"/>
    <property type="evidence" value="ECO:0007669"/>
    <property type="project" value="UniProtKB-KW"/>
</dbReference>
<feature type="compositionally biased region" description="Low complexity" evidence="4">
    <location>
        <begin position="114"/>
        <end position="129"/>
    </location>
</feature>
<dbReference type="Proteomes" id="UP000887561">
    <property type="component" value="Unplaced"/>
</dbReference>
<protein>
    <submittedName>
        <fullName evidence="6">40S ribosomal protein S14</fullName>
    </submittedName>
</protein>
<feature type="region of interest" description="Disordered" evidence="4">
    <location>
        <begin position="31"/>
        <end position="75"/>
    </location>
</feature>
<evidence type="ECO:0000256" key="2">
    <source>
        <dbReference type="ARBA" id="ARBA00022980"/>
    </source>
</evidence>
<reference evidence="6" key="1">
    <citation type="submission" date="2022-11" db="UniProtKB">
        <authorList>
            <consortium name="WormBaseParasite"/>
        </authorList>
    </citation>
    <scope>IDENTIFICATION</scope>
</reference>
<keyword evidence="5" id="KW-1185">Reference proteome</keyword>